<evidence type="ECO:0000259" key="1">
    <source>
        <dbReference type="Pfam" id="PF00270"/>
    </source>
</evidence>
<dbReference type="AlphaFoldDB" id="S8EBH1"/>
<dbReference type="Pfam" id="PF00270">
    <property type="entry name" value="DEAD"/>
    <property type="match status" value="1"/>
</dbReference>
<sequence>TITSTAFRRNPCLWQAKAVRQAVKGDKDMVCITPTGSGKTLFFWMPLLFRKDGIQIVVTPLNLLGTQNVKELASYGIRACDVRAETATPKLFQVRVTVVDSCQS</sequence>
<dbReference type="OrthoDB" id="10261556at2759"/>
<reference evidence="2 3" key="1">
    <citation type="journal article" date="2012" name="Science">
        <title>The Paleozoic origin of enzymatic lignin decomposition reconstructed from 31 fungal genomes.</title>
        <authorList>
            <person name="Floudas D."/>
            <person name="Binder M."/>
            <person name="Riley R."/>
            <person name="Barry K."/>
            <person name="Blanchette R.A."/>
            <person name="Henrissat B."/>
            <person name="Martinez A.T."/>
            <person name="Otillar R."/>
            <person name="Spatafora J.W."/>
            <person name="Yadav J.S."/>
            <person name="Aerts A."/>
            <person name="Benoit I."/>
            <person name="Boyd A."/>
            <person name="Carlson A."/>
            <person name="Copeland A."/>
            <person name="Coutinho P.M."/>
            <person name="de Vries R.P."/>
            <person name="Ferreira P."/>
            <person name="Findley K."/>
            <person name="Foster B."/>
            <person name="Gaskell J."/>
            <person name="Glotzer D."/>
            <person name="Gorecki P."/>
            <person name="Heitman J."/>
            <person name="Hesse C."/>
            <person name="Hori C."/>
            <person name="Igarashi K."/>
            <person name="Jurgens J.A."/>
            <person name="Kallen N."/>
            <person name="Kersten P."/>
            <person name="Kohler A."/>
            <person name="Kuees U."/>
            <person name="Kumar T.K.A."/>
            <person name="Kuo A."/>
            <person name="LaButti K."/>
            <person name="Larrondo L.F."/>
            <person name="Lindquist E."/>
            <person name="Ling A."/>
            <person name="Lombard V."/>
            <person name="Lucas S."/>
            <person name="Lundell T."/>
            <person name="Martin R."/>
            <person name="McLaughlin D.J."/>
            <person name="Morgenstern I."/>
            <person name="Morin E."/>
            <person name="Murat C."/>
            <person name="Nagy L.G."/>
            <person name="Nolan M."/>
            <person name="Ohm R.A."/>
            <person name="Patyshakuliyeva A."/>
            <person name="Rokas A."/>
            <person name="Ruiz-Duenas F.J."/>
            <person name="Sabat G."/>
            <person name="Salamov A."/>
            <person name="Samejima M."/>
            <person name="Schmutz J."/>
            <person name="Slot J.C."/>
            <person name="St John F."/>
            <person name="Stenlid J."/>
            <person name="Sun H."/>
            <person name="Sun S."/>
            <person name="Syed K."/>
            <person name="Tsang A."/>
            <person name="Wiebenga A."/>
            <person name="Young D."/>
            <person name="Pisabarro A."/>
            <person name="Eastwood D.C."/>
            <person name="Martin F."/>
            <person name="Cullen D."/>
            <person name="Grigoriev I.V."/>
            <person name="Hibbett D.S."/>
        </authorList>
    </citation>
    <scope>NUCLEOTIDE SEQUENCE</scope>
    <source>
        <strain evidence="3">FP-58527</strain>
    </source>
</reference>
<proteinExistence type="predicted"/>
<dbReference type="HOGENOM" id="CLU_001103_20_0_1"/>
<dbReference type="GO" id="GO:0005524">
    <property type="term" value="F:ATP binding"/>
    <property type="evidence" value="ECO:0007669"/>
    <property type="project" value="InterPro"/>
</dbReference>
<accession>S8EBH1</accession>
<protein>
    <recommendedName>
        <fullName evidence="1">DEAD/DEAH-box helicase domain-containing protein</fullName>
    </recommendedName>
</protein>
<feature type="non-terminal residue" evidence="2">
    <location>
        <position position="1"/>
    </location>
</feature>
<dbReference type="InParanoid" id="S8EBH1"/>
<keyword evidence="3" id="KW-1185">Reference proteome</keyword>
<gene>
    <name evidence="2" type="ORF">FOMPIDRAFT_1119311</name>
</gene>
<organism evidence="2 3">
    <name type="scientific">Fomitopsis schrenkii</name>
    <name type="common">Brown rot fungus</name>
    <dbReference type="NCBI Taxonomy" id="2126942"/>
    <lineage>
        <taxon>Eukaryota</taxon>
        <taxon>Fungi</taxon>
        <taxon>Dikarya</taxon>
        <taxon>Basidiomycota</taxon>
        <taxon>Agaricomycotina</taxon>
        <taxon>Agaricomycetes</taxon>
        <taxon>Polyporales</taxon>
        <taxon>Fomitopsis</taxon>
    </lineage>
</organism>
<dbReference type="InterPro" id="IPR011545">
    <property type="entry name" value="DEAD/DEAH_box_helicase_dom"/>
</dbReference>
<dbReference type="Proteomes" id="UP000015241">
    <property type="component" value="Unassembled WGS sequence"/>
</dbReference>
<dbReference type="EMBL" id="KE504138">
    <property type="protein sequence ID" value="EPT01978.1"/>
    <property type="molecule type" value="Genomic_DNA"/>
</dbReference>
<evidence type="ECO:0000313" key="3">
    <source>
        <dbReference type="Proteomes" id="UP000015241"/>
    </source>
</evidence>
<dbReference type="InterPro" id="IPR027417">
    <property type="entry name" value="P-loop_NTPase"/>
</dbReference>
<dbReference type="SUPFAM" id="SSF52540">
    <property type="entry name" value="P-loop containing nucleoside triphosphate hydrolases"/>
    <property type="match status" value="1"/>
</dbReference>
<evidence type="ECO:0000313" key="2">
    <source>
        <dbReference type="EMBL" id="EPT01978.1"/>
    </source>
</evidence>
<dbReference type="Gene3D" id="3.40.50.300">
    <property type="entry name" value="P-loop containing nucleotide triphosphate hydrolases"/>
    <property type="match status" value="1"/>
</dbReference>
<feature type="domain" description="DEAD/DEAH-box helicase" evidence="1">
    <location>
        <begin position="15"/>
        <end position="85"/>
    </location>
</feature>
<dbReference type="GO" id="GO:0003676">
    <property type="term" value="F:nucleic acid binding"/>
    <property type="evidence" value="ECO:0007669"/>
    <property type="project" value="InterPro"/>
</dbReference>
<name>S8EBH1_FOMSC</name>